<keyword evidence="2" id="KW-1185">Reference proteome</keyword>
<gene>
    <name evidence="1" type="ORF">QAD02_021158</name>
</gene>
<evidence type="ECO:0000313" key="1">
    <source>
        <dbReference type="EMBL" id="KAJ8685365.1"/>
    </source>
</evidence>
<dbReference type="Proteomes" id="UP001239111">
    <property type="component" value="Chromosome 1"/>
</dbReference>
<evidence type="ECO:0000313" key="2">
    <source>
        <dbReference type="Proteomes" id="UP001239111"/>
    </source>
</evidence>
<sequence>MVADEEPEEITIGRGPENDLNIINPFVSRTHCVIQKGMASSLWTITHVSRSSTYVNGVELRIYINWVLRDGDKIQFSDSEEIKYEFKLLDISGCSLNGVSQSNGAVRDSITSLRTTFADQQSTRIAMSERVVSIHAEHHELSEMKISLERQLDKLHREEEEVRLAIKEKIEKINELDHAHAILRIQYSDLYKFITGQYNLLCSKEAEDPRLVNVSEWQELKRGYQDERACIRREVLGLRKLDEPMKSEGRVR</sequence>
<organism evidence="1 2">
    <name type="scientific">Eretmocerus hayati</name>
    <dbReference type="NCBI Taxonomy" id="131215"/>
    <lineage>
        <taxon>Eukaryota</taxon>
        <taxon>Metazoa</taxon>
        <taxon>Ecdysozoa</taxon>
        <taxon>Arthropoda</taxon>
        <taxon>Hexapoda</taxon>
        <taxon>Insecta</taxon>
        <taxon>Pterygota</taxon>
        <taxon>Neoptera</taxon>
        <taxon>Endopterygota</taxon>
        <taxon>Hymenoptera</taxon>
        <taxon>Apocrita</taxon>
        <taxon>Proctotrupomorpha</taxon>
        <taxon>Chalcidoidea</taxon>
        <taxon>Aphelinidae</taxon>
        <taxon>Aphelininae</taxon>
        <taxon>Eretmocerus</taxon>
    </lineage>
</organism>
<accession>A0ACC2PU88</accession>
<dbReference type="EMBL" id="CM056741">
    <property type="protein sequence ID" value="KAJ8685365.1"/>
    <property type="molecule type" value="Genomic_DNA"/>
</dbReference>
<proteinExistence type="predicted"/>
<reference evidence="1" key="1">
    <citation type="submission" date="2023-04" db="EMBL/GenBank/DDBJ databases">
        <title>A chromosome-level genome assembly of the parasitoid wasp Eretmocerus hayati.</title>
        <authorList>
            <person name="Zhong Y."/>
            <person name="Liu S."/>
            <person name="Liu Y."/>
        </authorList>
    </citation>
    <scope>NUCLEOTIDE SEQUENCE</scope>
    <source>
        <strain evidence="1">ZJU_SS_LIU_2023</strain>
    </source>
</reference>
<name>A0ACC2PU88_9HYME</name>
<comment type="caution">
    <text evidence="1">The sequence shown here is derived from an EMBL/GenBank/DDBJ whole genome shotgun (WGS) entry which is preliminary data.</text>
</comment>
<protein>
    <submittedName>
        <fullName evidence="1">Uncharacterized protein</fullName>
    </submittedName>
</protein>